<feature type="chain" id="PRO_5046399658" evidence="1">
    <location>
        <begin position="22"/>
        <end position="1086"/>
    </location>
</feature>
<evidence type="ECO:0000313" key="4">
    <source>
        <dbReference type="Proteomes" id="UP001596150"/>
    </source>
</evidence>
<reference evidence="4" key="1">
    <citation type="journal article" date="2019" name="Int. J. Syst. Evol. Microbiol.">
        <title>The Global Catalogue of Microorganisms (GCM) 10K type strain sequencing project: providing services to taxonomists for standard genome sequencing and annotation.</title>
        <authorList>
            <consortium name="The Broad Institute Genomics Platform"/>
            <consortium name="The Broad Institute Genome Sequencing Center for Infectious Disease"/>
            <person name="Wu L."/>
            <person name="Ma J."/>
        </authorList>
    </citation>
    <scope>NUCLEOTIDE SEQUENCE [LARGE SCALE GENOMIC DNA]</scope>
    <source>
        <strain evidence="4">KACC 12633</strain>
    </source>
</reference>
<dbReference type="InterPro" id="IPR006315">
    <property type="entry name" value="OM_autotransptr_brl_dom"/>
</dbReference>
<feature type="signal peptide" evidence="1">
    <location>
        <begin position="1"/>
        <end position="21"/>
    </location>
</feature>
<evidence type="ECO:0000256" key="1">
    <source>
        <dbReference type="SAM" id="SignalP"/>
    </source>
</evidence>
<gene>
    <name evidence="3" type="ORF">ACFPP9_01780</name>
</gene>
<comment type="caution">
    <text evidence="3">The sequence shown here is derived from an EMBL/GenBank/DDBJ whole genome shotgun (WGS) entry which is preliminary data.</text>
</comment>
<evidence type="ECO:0000259" key="2">
    <source>
        <dbReference type="PROSITE" id="PS51208"/>
    </source>
</evidence>
<keyword evidence="1" id="KW-0732">Signal</keyword>
<dbReference type="PROSITE" id="PS51208">
    <property type="entry name" value="AUTOTRANSPORTER"/>
    <property type="match status" value="1"/>
</dbReference>
<sequence length="1086" mass="110282">MSVRGRLLMLATITGITPVAAADITITGSQTYDPLTMAGQGLIVDGAAAELSIGAGDTVTSLVDLRNGGTVDNAGAIVRTGASDRGVVGGIGTVINRDGGQITSSDETGVLLFEGGSVDNGGEGSLIRGGLRGVSIQGGEDAIGIINNHDGAVIESTGEIGVYINANVTLTNGVGSTIRGGGSGIRAFGELTVDNKGMIEGLDGDGISLGDGTVTNSGSGALIRAVDTGVFVDGEGWVINEDGAAIDAENDGVVMNWGGDVTNRGGATIDSGNVGVTIADFGTLTNSGAGTRITATGGDAGVLMINYDVDIDEAHILINEDGASIAGGRAGVEFTVDAGGSVSNTGGATISGEKYGIHANGDRVTVTNSGEGSRIESTDASYDSRFTIFLAGGGEVINTDGAKIVGASSENGIGVYFFDPNYDADVVPTLTGSVVNGVGSSITGSATAIHSLINTSLDNAGLLDGRVWLLDTAVNDVTLHTGSSITGELLIGHNALSSLTLTGAGEQLYSEAVNGPTSFAANLVKKGTGTWLLDRDLESTTVSVDEGTLIVGVDEVGSLKGTVSVASGATVGGSGLIHGNLVNDGVVTPGNSPGVLTVKGDYLQKADAVLKIELDPLNALSDRLDVVADNGLHGTATLNAGAVLDVTSLSSAYMLGTRYTVLSTENGLFGENSDPAEFVLTGDLTPSAFLTLEDEYDAYNAYIAVRQSQTLESAAIGGNQGAVATALDALAEADPLRNLALNAPDAAFAQAMFDGLSGEIHSDIKGALVEDSRFVRDAANRRIRSAFDGIARASSATASYDANGLHAAPANSDGIVLWGEALAMTADADGAGSLADFDRTSAGFVAGVDAPVGDWRVGFLGGYSHASYHVDDRASSGSSDTYDLGVYAGTQFGALGFRTGAIYAWHNIDTHRGVVFPDFAEPLSADYNAATAQVFGELGYRFDWARSSIEPFVNLAYVHLNTDGFTETGGALAALASEKTTTENTFSTFGARAATAFELGSSKAALHGMLGWQHAYDDVTPISAFAFGGGSSFDIAGVPIARDALAVEAGLDFWLTPNATLGSSYSGQIASDAQAHAVKVRFDLKL</sequence>
<dbReference type="InterPro" id="IPR005546">
    <property type="entry name" value="Autotransporte_beta"/>
</dbReference>
<proteinExistence type="predicted"/>
<keyword evidence="4" id="KW-1185">Reference proteome</keyword>
<dbReference type="SUPFAM" id="SSF103515">
    <property type="entry name" value="Autotransporter"/>
    <property type="match status" value="1"/>
</dbReference>
<dbReference type="EMBL" id="JBHSML010000002">
    <property type="protein sequence ID" value="MFC5514483.1"/>
    <property type="molecule type" value="Genomic_DNA"/>
</dbReference>
<dbReference type="SUPFAM" id="SSF51126">
    <property type="entry name" value="Pectin lyase-like"/>
    <property type="match status" value="1"/>
</dbReference>
<protein>
    <submittedName>
        <fullName evidence="3">Autotransporter domain-containing protein</fullName>
    </submittedName>
</protein>
<dbReference type="NCBIfam" id="TIGR01414">
    <property type="entry name" value="autotrans_barl"/>
    <property type="match status" value="1"/>
</dbReference>
<dbReference type="SMART" id="SM00869">
    <property type="entry name" value="Autotransporter"/>
    <property type="match status" value="1"/>
</dbReference>
<accession>A0ABW0PQ47</accession>
<feature type="domain" description="Autotransporter" evidence="2">
    <location>
        <begin position="810"/>
        <end position="1086"/>
    </location>
</feature>
<dbReference type="InterPro" id="IPR011050">
    <property type="entry name" value="Pectin_lyase_fold/virulence"/>
</dbReference>
<dbReference type="Proteomes" id="UP001596150">
    <property type="component" value="Unassembled WGS sequence"/>
</dbReference>
<evidence type="ECO:0000313" key="3">
    <source>
        <dbReference type="EMBL" id="MFC5514483.1"/>
    </source>
</evidence>
<dbReference type="InterPro" id="IPR036709">
    <property type="entry name" value="Autotransporte_beta_dom_sf"/>
</dbReference>
<dbReference type="Gene3D" id="2.40.128.130">
    <property type="entry name" value="Autotransporter beta-domain"/>
    <property type="match status" value="1"/>
</dbReference>
<organism evidence="3 4">
    <name type="scientific">Kaistia terrae</name>
    <dbReference type="NCBI Taxonomy" id="537017"/>
    <lineage>
        <taxon>Bacteria</taxon>
        <taxon>Pseudomonadati</taxon>
        <taxon>Pseudomonadota</taxon>
        <taxon>Alphaproteobacteria</taxon>
        <taxon>Hyphomicrobiales</taxon>
        <taxon>Kaistiaceae</taxon>
        <taxon>Kaistia</taxon>
    </lineage>
</organism>
<dbReference type="RefSeq" id="WP_266342517.1">
    <property type="nucleotide sequence ID" value="NZ_JAPKNH010000002.1"/>
</dbReference>
<dbReference type="Pfam" id="PF03797">
    <property type="entry name" value="Autotransporter"/>
    <property type="match status" value="1"/>
</dbReference>
<name>A0ABW0PQ47_9HYPH</name>